<evidence type="ECO:0000313" key="6">
    <source>
        <dbReference type="Proteomes" id="UP000070498"/>
    </source>
</evidence>
<dbReference type="InterPro" id="IPR005511">
    <property type="entry name" value="SMP-30"/>
</dbReference>
<keyword evidence="3" id="KW-0479">Metal-binding</keyword>
<gene>
    <name evidence="5" type="ORF">ATO67_09025</name>
</gene>
<name>A0A135P1R2_9HYPH</name>
<dbReference type="InterPro" id="IPR011042">
    <property type="entry name" value="6-blade_b-propeller_TolB-like"/>
</dbReference>
<organism evidence="5 6">
    <name type="scientific">Agrobacterium bohemicum</name>
    <dbReference type="NCBI Taxonomy" id="2052828"/>
    <lineage>
        <taxon>Bacteria</taxon>
        <taxon>Pseudomonadati</taxon>
        <taxon>Pseudomonadota</taxon>
        <taxon>Alphaproteobacteria</taxon>
        <taxon>Hyphomicrobiales</taxon>
        <taxon>Rhizobiaceae</taxon>
        <taxon>Rhizobium/Agrobacterium group</taxon>
        <taxon>Agrobacterium</taxon>
    </lineage>
</organism>
<feature type="binding site" evidence="3">
    <location>
        <position position="205"/>
    </location>
    <ligand>
        <name>a divalent metal cation</name>
        <dbReference type="ChEBI" id="CHEBI:60240"/>
    </ligand>
</feature>
<protein>
    <submittedName>
        <fullName evidence="5">Calcium-binding protein</fullName>
    </submittedName>
</protein>
<comment type="similarity">
    <text evidence="1">Belongs to the SMP-30/CGR1 family.</text>
</comment>
<dbReference type="GO" id="GO:0005509">
    <property type="term" value="F:calcium ion binding"/>
    <property type="evidence" value="ECO:0007669"/>
    <property type="project" value="TreeGrafter"/>
</dbReference>
<dbReference type="OrthoDB" id="2633250at2"/>
<dbReference type="GO" id="GO:0004341">
    <property type="term" value="F:gluconolactonase activity"/>
    <property type="evidence" value="ECO:0007669"/>
    <property type="project" value="TreeGrafter"/>
</dbReference>
<feature type="binding site" evidence="3">
    <location>
        <position position="155"/>
    </location>
    <ligand>
        <name>a divalent metal cation</name>
        <dbReference type="ChEBI" id="CHEBI:60240"/>
    </ligand>
</feature>
<dbReference type="Proteomes" id="UP000070498">
    <property type="component" value="Unassembled WGS sequence"/>
</dbReference>
<reference evidence="5 6" key="1">
    <citation type="submission" date="2015-11" db="EMBL/GenBank/DDBJ databases">
        <title>Draft genome sequence of Agrobacterium sp. R89-1.</title>
        <authorList>
            <person name="Zahradnik J."/>
            <person name="Kyslikova E."/>
            <person name="Palyzova A."/>
            <person name="Kyslik P."/>
        </authorList>
    </citation>
    <scope>NUCLEOTIDE SEQUENCE [LARGE SCALE GENOMIC DNA]</scope>
    <source>
        <strain evidence="5 6">R89-1</strain>
    </source>
</reference>
<dbReference type="PANTHER" id="PTHR10907:SF47">
    <property type="entry name" value="REGUCALCIN"/>
    <property type="match status" value="1"/>
</dbReference>
<dbReference type="Pfam" id="PF08450">
    <property type="entry name" value="SGL"/>
    <property type="match status" value="1"/>
</dbReference>
<feature type="binding site" evidence="3">
    <location>
        <position position="107"/>
    </location>
    <ligand>
        <name>substrate</name>
    </ligand>
</feature>
<feature type="active site" description="Proton donor/acceptor" evidence="2">
    <location>
        <position position="205"/>
    </location>
</feature>
<dbReference type="GO" id="GO:0019853">
    <property type="term" value="P:L-ascorbic acid biosynthetic process"/>
    <property type="evidence" value="ECO:0007669"/>
    <property type="project" value="TreeGrafter"/>
</dbReference>
<keyword evidence="6" id="KW-1185">Reference proteome</keyword>
<sequence>MTQPRIIEPTFNQLIDVPLKVGESPVWDDRTGTLWFVDILAPAVFRLDQSGHLDRFDMPAPVGCLGLCENGLVVVGLKTGVHLLDPATGKLDLLCDPDGGRPDSRLNDGKIGPDGHFWVGTRDEAVPQTGNARLYRVGPNGDFTCVIDGDMLTSNGLAWSPDGRRMYHSDSSGLLLQAFDFDPQTGQLGPAQRLHDFAPGEGRPDGAATDSEGFYWSAGVQAGRLNRFSPKGHIVEIYTFPFKGPTMPCFGGPDLKTLYLTSLTTENDGTSVAGTVISFKAPVAGALVSRFAL</sequence>
<dbReference type="AlphaFoldDB" id="A0A135P1R2"/>
<dbReference type="PRINTS" id="PR01790">
    <property type="entry name" value="SMP30FAMILY"/>
</dbReference>
<evidence type="ECO:0000256" key="3">
    <source>
        <dbReference type="PIRSR" id="PIRSR605511-2"/>
    </source>
</evidence>
<dbReference type="Gene3D" id="2.120.10.30">
    <property type="entry name" value="TolB, C-terminal domain"/>
    <property type="match status" value="1"/>
</dbReference>
<dbReference type="PANTHER" id="PTHR10907">
    <property type="entry name" value="REGUCALCIN"/>
    <property type="match status" value="1"/>
</dbReference>
<comment type="cofactor">
    <cofactor evidence="3">
        <name>Zn(2+)</name>
        <dbReference type="ChEBI" id="CHEBI:29105"/>
    </cofactor>
    <text evidence="3">Binds 1 divalent metal cation per subunit.</text>
</comment>
<dbReference type="InterPro" id="IPR013658">
    <property type="entry name" value="SGL"/>
</dbReference>
<dbReference type="SUPFAM" id="SSF63829">
    <property type="entry name" value="Calcium-dependent phosphotriesterase"/>
    <property type="match status" value="1"/>
</dbReference>
<dbReference type="EMBL" id="LNUW01000034">
    <property type="protein sequence ID" value="KXG85329.1"/>
    <property type="molecule type" value="Genomic_DNA"/>
</dbReference>
<feature type="binding site" evidence="3">
    <location>
        <position position="105"/>
    </location>
    <ligand>
        <name>substrate</name>
    </ligand>
</feature>
<evidence type="ECO:0000313" key="5">
    <source>
        <dbReference type="EMBL" id="KXG85329.1"/>
    </source>
</evidence>
<comment type="caution">
    <text evidence="5">The sequence shown here is derived from an EMBL/GenBank/DDBJ whole genome shotgun (WGS) entry which is preliminary data.</text>
</comment>
<evidence type="ECO:0000256" key="2">
    <source>
        <dbReference type="PIRSR" id="PIRSR605511-1"/>
    </source>
</evidence>
<dbReference type="STRING" id="2052828.ATO67_09025"/>
<feature type="domain" description="SMP-30/Gluconolactonase/LRE-like region" evidence="4">
    <location>
        <begin position="21"/>
        <end position="263"/>
    </location>
</feature>
<accession>A0A135P1R2</accession>
<evidence type="ECO:0000256" key="1">
    <source>
        <dbReference type="ARBA" id="ARBA00008853"/>
    </source>
</evidence>
<keyword evidence="3" id="KW-0862">Zinc</keyword>
<evidence type="ECO:0000259" key="4">
    <source>
        <dbReference type="Pfam" id="PF08450"/>
    </source>
</evidence>
<proteinExistence type="inferred from homology"/>
<dbReference type="RefSeq" id="WP_067647137.1">
    <property type="nucleotide sequence ID" value="NZ_KQ961026.1"/>
</dbReference>
<feature type="binding site" evidence="3">
    <location>
        <position position="23"/>
    </location>
    <ligand>
        <name>a divalent metal cation</name>
        <dbReference type="ChEBI" id="CHEBI:60240"/>
    </ligand>
</feature>